<dbReference type="FunFam" id="2.30.30.30:FF:000003">
    <property type="entry name" value="Elongation factor P"/>
    <property type="match status" value="1"/>
</dbReference>
<dbReference type="InterPro" id="IPR015365">
    <property type="entry name" value="Elong-fact-P_C"/>
</dbReference>
<evidence type="ECO:0000313" key="9">
    <source>
        <dbReference type="EMBL" id="SVA37891.1"/>
    </source>
</evidence>
<dbReference type="HAMAP" id="MF_00141">
    <property type="entry name" value="EF_P"/>
    <property type="match status" value="1"/>
</dbReference>
<keyword evidence="6" id="KW-0648">Protein biosynthesis</keyword>
<dbReference type="InterPro" id="IPR013852">
    <property type="entry name" value="Transl_elong_P/YeiP_CS"/>
</dbReference>
<dbReference type="FunFam" id="2.40.50.140:FF:000004">
    <property type="entry name" value="Elongation factor P"/>
    <property type="match status" value="1"/>
</dbReference>
<dbReference type="PIRSF" id="PIRSF005901">
    <property type="entry name" value="EF-P"/>
    <property type="match status" value="1"/>
</dbReference>
<dbReference type="Pfam" id="PF08207">
    <property type="entry name" value="EFP_N"/>
    <property type="match status" value="1"/>
</dbReference>
<dbReference type="PROSITE" id="PS01275">
    <property type="entry name" value="EFP"/>
    <property type="match status" value="1"/>
</dbReference>
<evidence type="ECO:0000256" key="2">
    <source>
        <dbReference type="ARBA" id="ARBA00004815"/>
    </source>
</evidence>
<gene>
    <name evidence="9" type="ORF">METZ01_LOCUS90745</name>
</gene>
<dbReference type="PANTHER" id="PTHR30053:SF14">
    <property type="entry name" value="TRANSLATION ELONGATION FACTOR KOW-LIKE DOMAIN-CONTAINING PROTEIN"/>
    <property type="match status" value="1"/>
</dbReference>
<evidence type="ECO:0000256" key="4">
    <source>
        <dbReference type="ARBA" id="ARBA00022490"/>
    </source>
</evidence>
<dbReference type="FunFam" id="2.40.50.140:FF:000009">
    <property type="entry name" value="Elongation factor P"/>
    <property type="match status" value="1"/>
</dbReference>
<dbReference type="Pfam" id="PF01132">
    <property type="entry name" value="EFP"/>
    <property type="match status" value="1"/>
</dbReference>
<dbReference type="SMART" id="SM01185">
    <property type="entry name" value="EFP"/>
    <property type="match status" value="1"/>
</dbReference>
<dbReference type="SMART" id="SM00841">
    <property type="entry name" value="Elong-fact-P_C"/>
    <property type="match status" value="1"/>
</dbReference>
<evidence type="ECO:0000259" key="7">
    <source>
        <dbReference type="SMART" id="SM00841"/>
    </source>
</evidence>
<dbReference type="NCBIfam" id="NF001810">
    <property type="entry name" value="PRK00529.1"/>
    <property type="match status" value="1"/>
</dbReference>
<keyword evidence="5" id="KW-0251">Elongation factor</keyword>
<dbReference type="Gene3D" id="2.30.30.30">
    <property type="match status" value="1"/>
</dbReference>
<name>A0A381VCZ8_9ZZZZ</name>
<comment type="subcellular location">
    <subcellularLocation>
        <location evidence="1">Cytoplasm</location>
    </subcellularLocation>
</comment>
<organism evidence="9">
    <name type="scientific">marine metagenome</name>
    <dbReference type="NCBI Taxonomy" id="408172"/>
    <lineage>
        <taxon>unclassified sequences</taxon>
        <taxon>metagenomes</taxon>
        <taxon>ecological metagenomes</taxon>
    </lineage>
</organism>
<dbReference type="EMBL" id="UINC01008417">
    <property type="protein sequence ID" value="SVA37891.1"/>
    <property type="molecule type" value="Genomic_DNA"/>
</dbReference>
<protein>
    <recommendedName>
        <fullName evidence="10">Translation elongation factor P/YeiP central domain-containing protein</fullName>
    </recommendedName>
</protein>
<dbReference type="InterPro" id="IPR013185">
    <property type="entry name" value="Transl_elong_KOW-like"/>
</dbReference>
<dbReference type="NCBIfam" id="TIGR00038">
    <property type="entry name" value="efp"/>
    <property type="match status" value="1"/>
</dbReference>
<proteinExistence type="inferred from homology"/>
<dbReference type="CDD" id="cd05794">
    <property type="entry name" value="S1_EF-P_repeat_2"/>
    <property type="match status" value="1"/>
</dbReference>
<dbReference type="SUPFAM" id="SSF50249">
    <property type="entry name" value="Nucleic acid-binding proteins"/>
    <property type="match status" value="2"/>
</dbReference>
<evidence type="ECO:0000256" key="6">
    <source>
        <dbReference type="ARBA" id="ARBA00022917"/>
    </source>
</evidence>
<sequence length="188" mass="21025">MKISASDVRVGNLIEHQGKLWRVLKKEHVKPGKGGAFVQLELKESNIGTKMNERFRSEDKIEKARVEPRQMQYLYPDGGDYIFMDLESYEQVQLGSDVLVSQEGFLLPNEEVQINFYNEQPIGVELPATVALEVAETETVVKGQTAAGSGKPAVLETGLRVVVPTFISVGDRIRINTETGDYIERADR</sequence>
<keyword evidence="4" id="KW-0963">Cytoplasm</keyword>
<dbReference type="PANTHER" id="PTHR30053">
    <property type="entry name" value="ELONGATION FACTOR P"/>
    <property type="match status" value="1"/>
</dbReference>
<dbReference type="SUPFAM" id="SSF50104">
    <property type="entry name" value="Translation proteins SH3-like domain"/>
    <property type="match status" value="1"/>
</dbReference>
<reference evidence="9" key="1">
    <citation type="submission" date="2018-05" db="EMBL/GenBank/DDBJ databases">
        <authorList>
            <person name="Lanie J.A."/>
            <person name="Ng W.-L."/>
            <person name="Kazmierczak K.M."/>
            <person name="Andrzejewski T.M."/>
            <person name="Davidsen T.M."/>
            <person name="Wayne K.J."/>
            <person name="Tettelin H."/>
            <person name="Glass J.I."/>
            <person name="Rusch D."/>
            <person name="Podicherti R."/>
            <person name="Tsui H.-C.T."/>
            <person name="Winkler M.E."/>
        </authorList>
    </citation>
    <scope>NUCLEOTIDE SEQUENCE</scope>
</reference>
<comment type="pathway">
    <text evidence="2">Protein biosynthesis; polypeptide chain elongation.</text>
</comment>
<dbReference type="GO" id="GO:0003746">
    <property type="term" value="F:translation elongation factor activity"/>
    <property type="evidence" value="ECO:0007669"/>
    <property type="project" value="UniProtKB-KW"/>
</dbReference>
<evidence type="ECO:0000256" key="5">
    <source>
        <dbReference type="ARBA" id="ARBA00022768"/>
    </source>
</evidence>
<accession>A0A381VCZ8</accession>
<dbReference type="InterPro" id="IPR014722">
    <property type="entry name" value="Rib_uL2_dom2"/>
</dbReference>
<dbReference type="InterPro" id="IPR011768">
    <property type="entry name" value="Transl_elongation_fac_P"/>
</dbReference>
<dbReference type="GO" id="GO:0005829">
    <property type="term" value="C:cytosol"/>
    <property type="evidence" value="ECO:0007669"/>
    <property type="project" value="UniProtKB-ARBA"/>
</dbReference>
<dbReference type="Gene3D" id="2.40.50.140">
    <property type="entry name" value="Nucleic acid-binding proteins"/>
    <property type="match status" value="2"/>
</dbReference>
<dbReference type="CDD" id="cd04470">
    <property type="entry name" value="S1_EF-P_repeat_1"/>
    <property type="match status" value="1"/>
</dbReference>
<comment type="similarity">
    <text evidence="3">Belongs to the elongation factor P family.</text>
</comment>
<dbReference type="InterPro" id="IPR012340">
    <property type="entry name" value="NA-bd_OB-fold"/>
</dbReference>
<dbReference type="AlphaFoldDB" id="A0A381VCZ8"/>
<evidence type="ECO:0000256" key="3">
    <source>
        <dbReference type="ARBA" id="ARBA00009479"/>
    </source>
</evidence>
<dbReference type="InterPro" id="IPR008991">
    <property type="entry name" value="Translation_prot_SH3-like_sf"/>
</dbReference>
<evidence type="ECO:0000259" key="8">
    <source>
        <dbReference type="SMART" id="SM01185"/>
    </source>
</evidence>
<dbReference type="GO" id="GO:0043043">
    <property type="term" value="P:peptide biosynthetic process"/>
    <property type="evidence" value="ECO:0007669"/>
    <property type="project" value="InterPro"/>
</dbReference>
<dbReference type="InterPro" id="IPR001059">
    <property type="entry name" value="Transl_elong_P/YeiP_cen"/>
</dbReference>
<evidence type="ECO:0000256" key="1">
    <source>
        <dbReference type="ARBA" id="ARBA00004496"/>
    </source>
</evidence>
<dbReference type="UniPathway" id="UPA00345"/>
<evidence type="ECO:0008006" key="10">
    <source>
        <dbReference type="Google" id="ProtNLM"/>
    </source>
</evidence>
<dbReference type="Pfam" id="PF09285">
    <property type="entry name" value="Elong-fact-P_C"/>
    <property type="match status" value="1"/>
</dbReference>
<feature type="domain" description="Elongation factor P C-terminal" evidence="7">
    <location>
        <begin position="130"/>
        <end position="185"/>
    </location>
</feature>
<dbReference type="InterPro" id="IPR020599">
    <property type="entry name" value="Transl_elong_fac_P/YeiP"/>
</dbReference>
<feature type="domain" description="Translation elongation factor P/YeiP central" evidence="8">
    <location>
        <begin position="68"/>
        <end position="122"/>
    </location>
</feature>